<evidence type="ECO:0000313" key="11">
    <source>
        <dbReference type="EMBL" id="MBB4632845.1"/>
    </source>
</evidence>
<dbReference type="PANTHER" id="PTHR30033:SF2">
    <property type="entry name" value="FLAGELLAR HOOK PROTEIN"/>
    <property type="match status" value="1"/>
</dbReference>
<dbReference type="Proteomes" id="UP000566324">
    <property type="component" value="Unassembled WGS sequence"/>
</dbReference>
<organism evidence="11 12">
    <name type="scientific">Sphingosinicella soli</name>
    <dbReference type="NCBI Taxonomy" id="333708"/>
    <lineage>
        <taxon>Bacteria</taxon>
        <taxon>Pseudomonadati</taxon>
        <taxon>Pseudomonadota</taxon>
        <taxon>Alphaproteobacteria</taxon>
        <taxon>Sphingomonadales</taxon>
        <taxon>Sphingosinicellaceae</taxon>
        <taxon>Sphingosinicella</taxon>
    </lineage>
</organism>
<evidence type="ECO:0000256" key="5">
    <source>
        <dbReference type="ARBA" id="ARBA00022525"/>
    </source>
</evidence>
<keyword evidence="11" id="KW-0282">Flagellum</keyword>
<dbReference type="PRINTS" id="PR01005">
    <property type="entry name" value="FLGHOOKAP1"/>
</dbReference>
<evidence type="ECO:0000256" key="4">
    <source>
        <dbReference type="ARBA" id="ARBA00016244"/>
    </source>
</evidence>
<dbReference type="RefSeq" id="WP_184069918.1">
    <property type="nucleotide sequence ID" value="NZ_JACHNZ010000028.1"/>
</dbReference>
<dbReference type="EMBL" id="JACHNZ010000028">
    <property type="protein sequence ID" value="MBB4632845.1"/>
    <property type="molecule type" value="Genomic_DNA"/>
</dbReference>
<evidence type="ECO:0000256" key="6">
    <source>
        <dbReference type="ARBA" id="ARBA00023143"/>
    </source>
</evidence>
<keyword evidence="11" id="KW-0966">Cell projection</keyword>
<dbReference type="Pfam" id="PF00460">
    <property type="entry name" value="Flg_bb_rod"/>
    <property type="match status" value="1"/>
</dbReference>
<keyword evidence="12" id="KW-1185">Reference proteome</keyword>
<gene>
    <name evidence="11" type="ORF">GGQ98_002472</name>
</gene>
<proteinExistence type="inferred from homology"/>
<comment type="caution">
    <text evidence="11">The sequence shown here is derived from an EMBL/GenBank/DDBJ whole genome shotgun (WGS) entry which is preliminary data.</text>
</comment>
<accession>A0A7W7B2I6</accession>
<evidence type="ECO:0000256" key="1">
    <source>
        <dbReference type="ARBA" id="ARBA00004117"/>
    </source>
</evidence>
<name>A0A7W7B2I6_9SPHN</name>
<dbReference type="GO" id="GO:0009424">
    <property type="term" value="C:bacterial-type flagellum hook"/>
    <property type="evidence" value="ECO:0007669"/>
    <property type="project" value="InterPro"/>
</dbReference>
<evidence type="ECO:0000259" key="9">
    <source>
        <dbReference type="Pfam" id="PF21158"/>
    </source>
</evidence>
<dbReference type="AlphaFoldDB" id="A0A7W7B2I6"/>
<keyword evidence="11" id="KW-0969">Cilium</keyword>
<keyword evidence="6" id="KW-0975">Bacterial flagellum</keyword>
<protein>
    <recommendedName>
        <fullName evidence="4">Flagellar hook-associated protein 1</fullName>
    </recommendedName>
</protein>
<reference evidence="11 12" key="1">
    <citation type="submission" date="2020-08" db="EMBL/GenBank/DDBJ databases">
        <title>Genomic Encyclopedia of Type Strains, Phase IV (KMG-IV): sequencing the most valuable type-strain genomes for metagenomic binning, comparative biology and taxonomic classification.</title>
        <authorList>
            <person name="Goeker M."/>
        </authorList>
    </citation>
    <scope>NUCLEOTIDE SEQUENCE [LARGE SCALE GENOMIC DNA]</scope>
    <source>
        <strain evidence="11 12">DSM 17328</strain>
    </source>
</reference>
<feature type="domain" description="Flagellar basal-body/hook protein C-terminal" evidence="8">
    <location>
        <begin position="589"/>
        <end position="627"/>
    </location>
</feature>
<dbReference type="GO" id="GO:0005576">
    <property type="term" value="C:extracellular region"/>
    <property type="evidence" value="ECO:0007669"/>
    <property type="project" value="UniProtKB-SubCell"/>
</dbReference>
<dbReference type="PANTHER" id="PTHR30033">
    <property type="entry name" value="FLAGELLAR HOOK-ASSOCIATED PROTEIN 1"/>
    <property type="match status" value="1"/>
</dbReference>
<evidence type="ECO:0000259" key="10">
    <source>
        <dbReference type="Pfam" id="PF22638"/>
    </source>
</evidence>
<evidence type="ECO:0000256" key="3">
    <source>
        <dbReference type="ARBA" id="ARBA00009677"/>
    </source>
</evidence>
<dbReference type="Pfam" id="PF06429">
    <property type="entry name" value="Flg_bbr_C"/>
    <property type="match status" value="1"/>
</dbReference>
<dbReference type="GO" id="GO:0005198">
    <property type="term" value="F:structural molecule activity"/>
    <property type="evidence" value="ECO:0007669"/>
    <property type="project" value="InterPro"/>
</dbReference>
<dbReference type="Pfam" id="PF21158">
    <property type="entry name" value="flgK_1st_1"/>
    <property type="match status" value="1"/>
</dbReference>
<dbReference type="GO" id="GO:0044780">
    <property type="term" value="P:bacterial-type flagellum assembly"/>
    <property type="evidence" value="ECO:0007669"/>
    <property type="project" value="InterPro"/>
</dbReference>
<feature type="domain" description="Flagellar basal body rod protein N-terminal" evidence="7">
    <location>
        <begin position="8"/>
        <end position="34"/>
    </location>
</feature>
<dbReference type="InterPro" id="IPR049119">
    <property type="entry name" value="FlgK_D2-like"/>
</dbReference>
<dbReference type="GO" id="GO:0009425">
    <property type="term" value="C:bacterial-type flagellum basal body"/>
    <property type="evidence" value="ECO:0007669"/>
    <property type="project" value="UniProtKB-SubCell"/>
</dbReference>
<dbReference type="Pfam" id="PF22638">
    <property type="entry name" value="FlgK_D1"/>
    <property type="match status" value="1"/>
</dbReference>
<keyword evidence="5" id="KW-0964">Secreted</keyword>
<dbReference type="SUPFAM" id="SSF64518">
    <property type="entry name" value="Phase 1 flagellin"/>
    <property type="match status" value="2"/>
</dbReference>
<dbReference type="NCBIfam" id="TIGR02492">
    <property type="entry name" value="flgK_ends"/>
    <property type="match status" value="1"/>
</dbReference>
<dbReference type="InterPro" id="IPR001444">
    <property type="entry name" value="Flag_bb_rod_N"/>
</dbReference>
<evidence type="ECO:0000256" key="2">
    <source>
        <dbReference type="ARBA" id="ARBA00004613"/>
    </source>
</evidence>
<sequence>MSDLLALGASGVRAYQTALDVVGENIANANVAGYSRRTAVITENPSAGSGYPLIRQTAAGNGVNVSSIARAYDAFLAEDARLAGGDYARAEARQYWLSEIQSFLNTDTQGLSGRMTAFYNAAQDVAADPTSLSARDAFVAAAGEVAAQFRGLAQSFDNVRIGIKQDVDQTVGRINDITNSLSTLNASMRRTAAGTSQAASIADERDRLLNELASLTRIDVTTRADGTVDVRLDNSNGPMLLDQMGPKLLGATEANGRIQLTLDPFGNSGLIAVPSSGVLAGLADAYTQNADSSRAIDTLAQQFVTSVNAAHGQGVDLNGVPGGDLFAASSLAATPSRTNTGQATIQMEVTDESLVFAGGYELRYDGGTSQWTLSRNDGSASISGTGSLDLDGIHLELGGAPKGGDWFNLEGITGAAGMRVLVSDGAEIAAAAPWSANIAAANQGTGTVAVRSNPAAAALPAPIPASFTIRMGAGNTYEIIDTTDIADPPTVLASGPWTPGAWIPVNGFDVQISGAAQEGDSFVVAPTTAGMADNANMQRMIDTRLGNPGFESRYTREVTRVATSLNDTQALASATKAVRDKALEARDSASAVNLDEEAADLIRFQQAYQASAKIIAAAREIFQTILDIR</sequence>
<evidence type="ECO:0000313" key="12">
    <source>
        <dbReference type="Proteomes" id="UP000566324"/>
    </source>
</evidence>
<feature type="domain" description="Flagellar hook-associated protein 1 D2-like" evidence="9">
    <location>
        <begin position="338"/>
        <end position="409"/>
    </location>
</feature>
<comment type="subcellular location">
    <subcellularLocation>
        <location evidence="1">Bacterial flagellum basal body</location>
    </subcellularLocation>
    <subcellularLocation>
        <location evidence="2">Secreted</location>
    </subcellularLocation>
</comment>
<dbReference type="InterPro" id="IPR002371">
    <property type="entry name" value="FlgK"/>
</dbReference>
<evidence type="ECO:0000259" key="8">
    <source>
        <dbReference type="Pfam" id="PF06429"/>
    </source>
</evidence>
<dbReference type="InterPro" id="IPR053927">
    <property type="entry name" value="FlgK_helical"/>
</dbReference>
<feature type="domain" description="Flagellar hook-associated protein FlgK helical" evidence="10">
    <location>
        <begin position="97"/>
        <end position="326"/>
    </location>
</feature>
<comment type="similarity">
    <text evidence="3">Belongs to the flagella basal body rod proteins family.</text>
</comment>
<evidence type="ECO:0000259" key="7">
    <source>
        <dbReference type="Pfam" id="PF00460"/>
    </source>
</evidence>
<dbReference type="InterPro" id="IPR010930">
    <property type="entry name" value="Flg_bb/hook_C_dom"/>
</dbReference>